<protein>
    <submittedName>
        <fullName evidence="1">Uncharacterized protein</fullName>
    </submittedName>
</protein>
<reference evidence="1 2" key="1">
    <citation type="submission" date="2021-05" db="EMBL/GenBank/DDBJ databases">
        <title>Genetic and Functional Diversity in Clade A Lucinid endosymbionts from the Bahamas.</title>
        <authorList>
            <person name="Giani N.M."/>
            <person name="Engel A.S."/>
            <person name="Campbell B.J."/>
        </authorList>
    </citation>
    <scope>NUCLEOTIDE SEQUENCE [LARGE SCALE GENOMIC DNA]</scope>
    <source>
        <strain evidence="1">LUC16012Gg_MoonRockCtena</strain>
    </source>
</reference>
<dbReference type="EMBL" id="JAHHGM010000002">
    <property type="protein sequence ID" value="MBT2988050.1"/>
    <property type="molecule type" value="Genomic_DNA"/>
</dbReference>
<evidence type="ECO:0000313" key="1">
    <source>
        <dbReference type="EMBL" id="MBT2988050.1"/>
    </source>
</evidence>
<evidence type="ECO:0000313" key="2">
    <source>
        <dbReference type="Proteomes" id="UP000770889"/>
    </source>
</evidence>
<proteinExistence type="predicted"/>
<dbReference type="Proteomes" id="UP000770889">
    <property type="component" value="Unassembled WGS sequence"/>
</dbReference>
<dbReference type="AlphaFoldDB" id="A0A944MBK7"/>
<gene>
    <name evidence="1" type="ORF">KME65_03715</name>
</gene>
<sequence>MVERRIGNTPIPRIPGFYLTDQQNRGLSILNQFGWQLFCIRRPTFAEITTLLWNSHDQTMGVLTEDGILKLGDDLKIRSLRKASAALS</sequence>
<accession>A0A944MBK7</accession>
<comment type="caution">
    <text evidence="1">The sequence shown here is derived from an EMBL/GenBank/DDBJ whole genome shotgun (WGS) entry which is preliminary data.</text>
</comment>
<name>A0A944MBK7_9GAMM</name>
<organism evidence="1 2">
    <name type="scientific">Candidatus Thiodiazotropha taylori</name>
    <dbReference type="NCBI Taxonomy" id="2792791"/>
    <lineage>
        <taxon>Bacteria</taxon>
        <taxon>Pseudomonadati</taxon>
        <taxon>Pseudomonadota</taxon>
        <taxon>Gammaproteobacteria</taxon>
        <taxon>Chromatiales</taxon>
        <taxon>Sedimenticolaceae</taxon>
        <taxon>Candidatus Thiodiazotropha</taxon>
    </lineage>
</organism>